<dbReference type="InterPro" id="IPR003611">
    <property type="entry name" value="NUMOD3"/>
</dbReference>
<name>A0A0F9EY79_9ZZZZ</name>
<feature type="compositionally biased region" description="Basic and acidic residues" evidence="1">
    <location>
        <begin position="95"/>
        <end position="108"/>
    </location>
</feature>
<sequence length="246" mass="28663">MVFKVGHIVTPEVREKIRRGRLRRKAHLGYINSPETREKIGQAQRGRKLSPEHRRKIGQAQIGNKHRVGHHPTPETREKLSKASLGNQRAAGHKHSADTKKKMSEARMGHPVSIKSRNAASQRMLARWASPAFRQYMLAVRLRTRIPTKMTDIELALRHEFKKRRLKFEMHKTIFGRFQPDFVFEDVKLIVEADGDYWHRVHKRDHAPLYNAAASAEWTVWRFAESEIKQHPEACGRAVARFIRSH</sequence>
<dbReference type="InterPro" id="IPR011335">
    <property type="entry name" value="Restrct_endonuc-II-like"/>
</dbReference>
<feature type="domain" description="Nuclease associated modular" evidence="2">
    <location>
        <begin position="91"/>
        <end position="107"/>
    </location>
</feature>
<dbReference type="SUPFAM" id="SSF52980">
    <property type="entry name" value="Restriction endonuclease-like"/>
    <property type="match status" value="1"/>
</dbReference>
<feature type="region of interest" description="Disordered" evidence="1">
    <location>
        <begin position="38"/>
        <end position="110"/>
    </location>
</feature>
<evidence type="ECO:0000259" key="2">
    <source>
        <dbReference type="SMART" id="SM00496"/>
    </source>
</evidence>
<feature type="domain" description="Nuclease associated modular" evidence="2">
    <location>
        <begin position="45"/>
        <end position="61"/>
    </location>
</feature>
<feature type="compositionally biased region" description="Basic residues" evidence="1">
    <location>
        <begin position="45"/>
        <end position="57"/>
    </location>
</feature>
<dbReference type="GO" id="GO:0003677">
    <property type="term" value="F:DNA binding"/>
    <property type="evidence" value="ECO:0007669"/>
    <property type="project" value="InterPro"/>
</dbReference>
<evidence type="ECO:0000313" key="3">
    <source>
        <dbReference type="EMBL" id="KKL71211.1"/>
    </source>
</evidence>
<feature type="domain" description="Nuclease associated modular" evidence="2">
    <location>
        <begin position="28"/>
        <end position="44"/>
    </location>
</feature>
<dbReference type="AlphaFoldDB" id="A0A0F9EY79"/>
<dbReference type="Pfam" id="PF07460">
    <property type="entry name" value="NUMOD3"/>
    <property type="match status" value="2"/>
</dbReference>
<protein>
    <recommendedName>
        <fullName evidence="2">Nuclease associated modular domain-containing protein</fullName>
    </recommendedName>
</protein>
<proteinExistence type="predicted"/>
<organism evidence="3">
    <name type="scientific">marine sediment metagenome</name>
    <dbReference type="NCBI Taxonomy" id="412755"/>
    <lineage>
        <taxon>unclassified sequences</taxon>
        <taxon>metagenomes</taxon>
        <taxon>ecological metagenomes</taxon>
    </lineage>
</organism>
<feature type="domain" description="Nuclease associated modular" evidence="2">
    <location>
        <begin position="68"/>
        <end position="84"/>
    </location>
</feature>
<feature type="domain" description="Nuclease associated modular" evidence="2">
    <location>
        <begin position="5"/>
        <end position="21"/>
    </location>
</feature>
<evidence type="ECO:0000256" key="1">
    <source>
        <dbReference type="SAM" id="MobiDB-lite"/>
    </source>
</evidence>
<accession>A0A0F9EY79</accession>
<dbReference type="Pfam" id="PF04480">
    <property type="entry name" value="DUF559"/>
    <property type="match status" value="1"/>
</dbReference>
<gene>
    <name evidence="3" type="ORF">LCGC14_2097190</name>
</gene>
<dbReference type="Gene3D" id="3.40.960.10">
    <property type="entry name" value="VSR Endonuclease"/>
    <property type="match status" value="1"/>
</dbReference>
<feature type="compositionally biased region" description="Basic and acidic residues" evidence="1">
    <location>
        <begin position="72"/>
        <end position="81"/>
    </location>
</feature>
<reference evidence="3" key="1">
    <citation type="journal article" date="2015" name="Nature">
        <title>Complex archaea that bridge the gap between prokaryotes and eukaryotes.</title>
        <authorList>
            <person name="Spang A."/>
            <person name="Saw J.H."/>
            <person name="Jorgensen S.L."/>
            <person name="Zaremba-Niedzwiedzka K."/>
            <person name="Martijn J."/>
            <person name="Lind A.E."/>
            <person name="van Eijk R."/>
            <person name="Schleper C."/>
            <person name="Guy L."/>
            <person name="Ettema T.J."/>
        </authorList>
    </citation>
    <scope>NUCLEOTIDE SEQUENCE</scope>
</reference>
<dbReference type="InterPro" id="IPR007569">
    <property type="entry name" value="DUF559"/>
</dbReference>
<comment type="caution">
    <text evidence="3">The sequence shown here is derived from an EMBL/GenBank/DDBJ whole genome shotgun (WGS) entry which is preliminary data.</text>
</comment>
<dbReference type="EMBL" id="LAZR01025659">
    <property type="protein sequence ID" value="KKL71211.1"/>
    <property type="molecule type" value="Genomic_DNA"/>
</dbReference>
<dbReference type="SMART" id="SM00496">
    <property type="entry name" value="IENR2"/>
    <property type="match status" value="5"/>
</dbReference>